<feature type="domain" description="Protein kinase" evidence="2">
    <location>
        <begin position="402"/>
        <end position="669"/>
    </location>
</feature>
<dbReference type="InterPro" id="IPR000182">
    <property type="entry name" value="GNAT_dom"/>
</dbReference>
<evidence type="ECO:0000259" key="2">
    <source>
        <dbReference type="PROSITE" id="PS50011"/>
    </source>
</evidence>
<dbReference type="InterPro" id="IPR051531">
    <property type="entry name" value="N-acetyltransferase"/>
</dbReference>
<reference evidence="4 5" key="1">
    <citation type="submission" date="2019-06" db="EMBL/GenBank/DDBJ databases">
        <title>Saccharibacillus brassicae sp. nov., an endophytic bacterium isolated from Chinese cabbage seeds (Brassica pekinensis).</title>
        <authorList>
            <person name="Jiang L."/>
            <person name="Lee J."/>
            <person name="Kim S.W."/>
        </authorList>
    </citation>
    <scope>NUCLEOTIDE SEQUENCE [LARGE SCALE GENOMIC DNA]</scope>
    <source>
        <strain evidence="5">KCTC 43072 / ATSA2</strain>
    </source>
</reference>
<dbReference type="Gene3D" id="1.10.510.10">
    <property type="entry name" value="Transferase(Phosphotransferase) domain 1"/>
    <property type="match status" value="1"/>
</dbReference>
<dbReference type="InterPro" id="IPR016181">
    <property type="entry name" value="Acyl_CoA_acyltransferase"/>
</dbReference>
<dbReference type="CDD" id="cd04301">
    <property type="entry name" value="NAT_SF"/>
    <property type="match status" value="1"/>
</dbReference>
<dbReference type="Pfam" id="PF13302">
    <property type="entry name" value="Acetyltransf_3"/>
    <property type="match status" value="1"/>
</dbReference>
<dbReference type="GO" id="GO:0016747">
    <property type="term" value="F:acyltransferase activity, transferring groups other than amino-acyl groups"/>
    <property type="evidence" value="ECO:0007669"/>
    <property type="project" value="InterPro"/>
</dbReference>
<dbReference type="PANTHER" id="PTHR43792">
    <property type="entry name" value="GNAT FAMILY, PUTATIVE (AFU_ORTHOLOGUE AFUA_3G00765)-RELATED-RELATED"/>
    <property type="match status" value="1"/>
</dbReference>
<gene>
    <name evidence="4" type="ORF">FFV09_05985</name>
</gene>
<accession>A0A4Y6US34</accession>
<dbReference type="InterPro" id="IPR011009">
    <property type="entry name" value="Kinase-like_dom_sf"/>
</dbReference>
<evidence type="ECO:0000256" key="1">
    <source>
        <dbReference type="SAM" id="MobiDB-lite"/>
    </source>
</evidence>
<dbReference type="PROSITE" id="PS50011">
    <property type="entry name" value="PROTEIN_KINASE_DOM"/>
    <property type="match status" value="1"/>
</dbReference>
<feature type="domain" description="N-acetyltransferase" evidence="3">
    <location>
        <begin position="22"/>
        <end position="177"/>
    </location>
</feature>
<dbReference type="InterPro" id="IPR000719">
    <property type="entry name" value="Prot_kinase_dom"/>
</dbReference>
<dbReference type="PROSITE" id="PS51186">
    <property type="entry name" value="GNAT"/>
    <property type="match status" value="1"/>
</dbReference>
<proteinExistence type="predicted"/>
<dbReference type="Gene3D" id="3.40.630.30">
    <property type="match status" value="1"/>
</dbReference>
<evidence type="ECO:0000313" key="4">
    <source>
        <dbReference type="EMBL" id="QDH20449.1"/>
    </source>
</evidence>
<feature type="region of interest" description="Disordered" evidence="1">
    <location>
        <begin position="293"/>
        <end position="317"/>
    </location>
</feature>
<sequence length="669" mass="73522">MEKEKEKAPAETEDVLIRTPNLLIRRFGQEEWPELLTYLQDDGVADGFPEGIYTEERLRDMTADPYLYALVSLQDDQVIGHVFSRPGVQPMTGLLGFGVRSDYRRCGYGTEAAQALFRHAFEELGLHRVTVSCPPENLALRALLEKCGMRMEAFFRRNLPTIDGEWRDECVYALLRDEWLVNASLLHLRQGGEAIRLEDFIALSLSAESEQSGAGELVEAVPVLDTALAIEAEHRADLEAELEAELEAGYQAELELEAAAGFAPEGVASYEAPAQTSALPEAASDAAFEAAPVPPVQEPAGDAAEESAAEPAAEHPAASEIYGQFAAPGEPDIPQVTLPMSAGDSSGAGPSAPVLPAAVAATVIEPAAVEGTVVGVQRAPAAPDPMYGLIEQRVDGVPIVLRRLHDFNWLAPFGRVFRVWDRQDSGNLSFGLEIEDQRVFIKYAGAETAEYAGHPADAVQRLREAANAYEALDHPALVRMLDHFETPDGYAILFEWAKGQSLHRGDDSGADPHSVRSRFRALPIERRLEAMETILDFHAHVEEKGYVAIDFYDGSMLYDFEAGRMTLCDIDLYRPAPYINEMGRMWGSSRFMSAEEYELGAAIDSRTNVYTMGATAFYMLGGTRDRSPGLWEAGEELYRLALRAVSPERSHRQASVRELLDAWTSLVRG</sequence>
<dbReference type="SUPFAM" id="SSF56112">
    <property type="entry name" value="Protein kinase-like (PK-like)"/>
    <property type="match status" value="1"/>
</dbReference>
<dbReference type="Proteomes" id="UP000316968">
    <property type="component" value="Chromosome"/>
</dbReference>
<keyword evidence="4" id="KW-0808">Transferase</keyword>
<dbReference type="KEGG" id="saca:FFV09_05985"/>
<dbReference type="EMBL" id="CP041217">
    <property type="protein sequence ID" value="QDH20449.1"/>
    <property type="molecule type" value="Genomic_DNA"/>
</dbReference>
<dbReference type="GO" id="GO:0005524">
    <property type="term" value="F:ATP binding"/>
    <property type="evidence" value="ECO:0007669"/>
    <property type="project" value="InterPro"/>
</dbReference>
<keyword evidence="5" id="KW-1185">Reference proteome</keyword>
<organism evidence="4 5">
    <name type="scientific">Saccharibacillus brassicae</name>
    <dbReference type="NCBI Taxonomy" id="2583377"/>
    <lineage>
        <taxon>Bacteria</taxon>
        <taxon>Bacillati</taxon>
        <taxon>Bacillota</taxon>
        <taxon>Bacilli</taxon>
        <taxon>Bacillales</taxon>
        <taxon>Paenibacillaceae</taxon>
        <taxon>Saccharibacillus</taxon>
    </lineage>
</organism>
<evidence type="ECO:0000313" key="5">
    <source>
        <dbReference type="Proteomes" id="UP000316968"/>
    </source>
</evidence>
<evidence type="ECO:0000259" key="3">
    <source>
        <dbReference type="PROSITE" id="PS51186"/>
    </source>
</evidence>
<dbReference type="GO" id="GO:0004672">
    <property type="term" value="F:protein kinase activity"/>
    <property type="evidence" value="ECO:0007669"/>
    <property type="project" value="InterPro"/>
</dbReference>
<dbReference type="RefSeq" id="WP_141446951.1">
    <property type="nucleotide sequence ID" value="NZ_CP041217.1"/>
</dbReference>
<dbReference type="PANTHER" id="PTHR43792:SF1">
    <property type="entry name" value="N-ACETYLTRANSFERASE DOMAIN-CONTAINING PROTEIN"/>
    <property type="match status" value="1"/>
</dbReference>
<dbReference type="OrthoDB" id="334783at2"/>
<dbReference type="AlphaFoldDB" id="A0A4Y6US34"/>
<protein>
    <submittedName>
        <fullName evidence="4">GNAT family N-acetyltransferase</fullName>
    </submittedName>
</protein>
<name>A0A4Y6US34_SACBS</name>
<dbReference type="SUPFAM" id="SSF55729">
    <property type="entry name" value="Acyl-CoA N-acyltransferases (Nat)"/>
    <property type="match status" value="1"/>
</dbReference>